<keyword evidence="4" id="KW-1185">Reference proteome</keyword>
<dbReference type="InterPro" id="IPR026881">
    <property type="entry name" value="WYL_dom"/>
</dbReference>
<feature type="domain" description="WYL" evidence="1">
    <location>
        <begin position="152"/>
        <end position="220"/>
    </location>
</feature>
<feature type="domain" description="WCX" evidence="2">
    <location>
        <begin position="251"/>
        <end position="325"/>
    </location>
</feature>
<dbReference type="InterPro" id="IPR057727">
    <property type="entry name" value="WCX_dom"/>
</dbReference>
<dbReference type="InterPro" id="IPR051534">
    <property type="entry name" value="CBASS_pafABC_assoc_protein"/>
</dbReference>
<evidence type="ECO:0000313" key="4">
    <source>
        <dbReference type="Proteomes" id="UP001149400"/>
    </source>
</evidence>
<name>A0ABT5R5H8_9GAMM</name>
<comment type="caution">
    <text evidence="3">The sequence shown here is derived from an EMBL/GenBank/DDBJ whole genome shotgun (WGS) entry which is preliminary data.</text>
</comment>
<evidence type="ECO:0000313" key="3">
    <source>
        <dbReference type="EMBL" id="MDD1795531.1"/>
    </source>
</evidence>
<sequence length="330" mass="38078">MSNTRTERHLALLKYLPQEPDFITTPDLLKKLENDGFFCSLRTLQRDVEALSRNHALCCDESVRPHRWYLLKGVKADTLSMTPSTALAINMLKEQSHYLLPRKVHENLEGFFSQSMKKLAGTPENPLYQWPSRIASLPTGFQLCQPKMNNAVLEVVEQALMYQKSLVLDYLPRPPRPKKRYAVNPLGLVARGSVYYLVATLEGTNEYRHFVLHRIQTAEIGGRDVETPKDFELSSYIERGSLSFPKKREITLELKVNYFSGYHLLETPISPQQEVTYPESEHFIIKAQVNYTEELKWWLMSISDISEVLSPLELRDDLVSSLQKAVNQYQ</sequence>
<organism evidence="3 4">
    <name type="scientific">Enterovibrio gelatinilyticus</name>
    <dbReference type="NCBI Taxonomy" id="2899819"/>
    <lineage>
        <taxon>Bacteria</taxon>
        <taxon>Pseudomonadati</taxon>
        <taxon>Pseudomonadota</taxon>
        <taxon>Gammaproteobacteria</taxon>
        <taxon>Vibrionales</taxon>
        <taxon>Vibrionaceae</taxon>
        <taxon>Enterovibrio</taxon>
    </lineage>
</organism>
<dbReference type="Pfam" id="PF13280">
    <property type="entry name" value="WYL"/>
    <property type="match status" value="1"/>
</dbReference>
<gene>
    <name evidence="3" type="ORF">LRP50_20600</name>
</gene>
<protein>
    <submittedName>
        <fullName evidence="3">WYL domain-containing protein</fullName>
    </submittedName>
</protein>
<evidence type="ECO:0000259" key="1">
    <source>
        <dbReference type="Pfam" id="PF13280"/>
    </source>
</evidence>
<dbReference type="PROSITE" id="PS52050">
    <property type="entry name" value="WYL"/>
    <property type="match status" value="1"/>
</dbReference>
<reference evidence="3" key="1">
    <citation type="submission" date="2021-12" db="EMBL/GenBank/DDBJ databases">
        <title>Enterovibrio ZSDZ35 sp. nov. and Enterovibrio ZSDZ42 sp. nov., isolated from coastal seawater in Qingdao.</title>
        <authorList>
            <person name="Zhang P."/>
        </authorList>
    </citation>
    <scope>NUCLEOTIDE SEQUENCE</scope>
    <source>
        <strain evidence="3">ZSDZ42</strain>
    </source>
</reference>
<dbReference type="PANTHER" id="PTHR34580:SF1">
    <property type="entry name" value="PROTEIN PAFC"/>
    <property type="match status" value="1"/>
</dbReference>
<proteinExistence type="predicted"/>
<accession>A0ABT5R5H8</accession>
<dbReference type="PANTHER" id="PTHR34580">
    <property type="match status" value="1"/>
</dbReference>
<dbReference type="Proteomes" id="UP001149400">
    <property type="component" value="Unassembled WGS sequence"/>
</dbReference>
<dbReference type="RefSeq" id="WP_274166324.1">
    <property type="nucleotide sequence ID" value="NZ_JAJUBC010000030.1"/>
</dbReference>
<dbReference type="EMBL" id="JAJUBC010000030">
    <property type="protein sequence ID" value="MDD1795531.1"/>
    <property type="molecule type" value="Genomic_DNA"/>
</dbReference>
<dbReference type="Pfam" id="PF25583">
    <property type="entry name" value="WCX"/>
    <property type="match status" value="1"/>
</dbReference>
<evidence type="ECO:0000259" key="2">
    <source>
        <dbReference type="Pfam" id="PF25583"/>
    </source>
</evidence>